<dbReference type="Proteomes" id="UP000193920">
    <property type="component" value="Unassembled WGS sequence"/>
</dbReference>
<evidence type="ECO:0000313" key="1">
    <source>
        <dbReference type="EMBL" id="ORY42116.1"/>
    </source>
</evidence>
<evidence type="ECO:0000313" key="2">
    <source>
        <dbReference type="Proteomes" id="UP000193920"/>
    </source>
</evidence>
<feature type="non-terminal residue" evidence="1">
    <location>
        <position position="151"/>
    </location>
</feature>
<dbReference type="AlphaFoldDB" id="A0A1Y2C5A0"/>
<dbReference type="Gene3D" id="1.10.472.10">
    <property type="entry name" value="Cyclin-like"/>
    <property type="match status" value="1"/>
</dbReference>
<accession>A0A1Y2C5A0</accession>
<dbReference type="GO" id="GO:0019901">
    <property type="term" value="F:protein kinase binding"/>
    <property type="evidence" value="ECO:0007669"/>
    <property type="project" value="InterPro"/>
</dbReference>
<name>A0A1Y2C5A0_9FUNG</name>
<proteinExistence type="predicted"/>
<dbReference type="InterPro" id="IPR036915">
    <property type="entry name" value="Cyclin-like_sf"/>
</dbReference>
<reference evidence="1 2" key="1">
    <citation type="submission" date="2016-08" db="EMBL/GenBank/DDBJ databases">
        <title>A Parts List for Fungal Cellulosomes Revealed by Comparative Genomics.</title>
        <authorList>
            <consortium name="DOE Joint Genome Institute"/>
            <person name="Haitjema C.H."/>
            <person name="Gilmore S.P."/>
            <person name="Henske J.K."/>
            <person name="Solomon K.V."/>
            <person name="De Groot R."/>
            <person name="Kuo A."/>
            <person name="Mondo S.J."/>
            <person name="Salamov A.A."/>
            <person name="Labutti K."/>
            <person name="Zhao Z."/>
            <person name="Chiniquy J."/>
            <person name="Barry K."/>
            <person name="Brewer H.M."/>
            <person name="Purvine S.O."/>
            <person name="Wright A.T."/>
            <person name="Boxma B."/>
            <person name="Van Alen T."/>
            <person name="Hackstein J.H."/>
            <person name="Baker S.E."/>
            <person name="Grigoriev I.V."/>
            <person name="O'Malley M.A."/>
        </authorList>
    </citation>
    <scope>NUCLEOTIDE SEQUENCE [LARGE SCALE GENOMIC DNA]</scope>
    <source>
        <strain evidence="1 2">G1</strain>
    </source>
</reference>
<protein>
    <recommendedName>
        <fullName evidence="3">Cyclin N-terminal domain-containing protein</fullName>
    </recommendedName>
</protein>
<gene>
    <name evidence="1" type="ORF">LY90DRAFT_417923</name>
</gene>
<organism evidence="1 2">
    <name type="scientific">Neocallimastix californiae</name>
    <dbReference type="NCBI Taxonomy" id="1754190"/>
    <lineage>
        <taxon>Eukaryota</taxon>
        <taxon>Fungi</taxon>
        <taxon>Fungi incertae sedis</taxon>
        <taxon>Chytridiomycota</taxon>
        <taxon>Chytridiomycota incertae sedis</taxon>
        <taxon>Neocallimastigomycetes</taxon>
        <taxon>Neocallimastigales</taxon>
        <taxon>Neocallimastigaceae</taxon>
        <taxon>Neocallimastix</taxon>
    </lineage>
</organism>
<dbReference type="PANTHER" id="PTHR15615:SF108">
    <property type="entry name" value="PROTEIN CNPPD1"/>
    <property type="match status" value="1"/>
</dbReference>
<dbReference type="PANTHER" id="PTHR15615">
    <property type="match status" value="1"/>
</dbReference>
<dbReference type="EMBL" id="MCOG01000121">
    <property type="protein sequence ID" value="ORY42116.1"/>
    <property type="molecule type" value="Genomic_DNA"/>
</dbReference>
<keyword evidence="2" id="KW-1185">Reference proteome</keyword>
<dbReference type="STRING" id="1754190.A0A1Y2C5A0"/>
<dbReference type="GO" id="GO:0016538">
    <property type="term" value="F:cyclin-dependent protein serine/threonine kinase regulator activity"/>
    <property type="evidence" value="ECO:0007669"/>
    <property type="project" value="TreeGrafter"/>
</dbReference>
<dbReference type="Pfam" id="PF08613">
    <property type="entry name" value="Cyclin"/>
    <property type="match status" value="1"/>
</dbReference>
<dbReference type="CDD" id="cd20557">
    <property type="entry name" value="CYCLIN_ScPCL1-like"/>
    <property type="match status" value="1"/>
</dbReference>
<dbReference type="SUPFAM" id="SSF47954">
    <property type="entry name" value="Cyclin-like"/>
    <property type="match status" value="1"/>
</dbReference>
<dbReference type="InterPro" id="IPR013922">
    <property type="entry name" value="Cyclin_PHO80-like"/>
</dbReference>
<dbReference type="OrthoDB" id="286814at2759"/>
<comment type="caution">
    <text evidence="1">The sequence shown here is derived from an EMBL/GenBank/DDBJ whole genome shotgun (WGS) entry which is preliminary data.</text>
</comment>
<evidence type="ECO:0008006" key="3">
    <source>
        <dbReference type="Google" id="ProtNLM"/>
    </source>
</evidence>
<dbReference type="GO" id="GO:0000307">
    <property type="term" value="C:cyclin-dependent protein kinase holoenzyme complex"/>
    <property type="evidence" value="ECO:0007669"/>
    <property type="project" value="TreeGrafter"/>
</dbReference>
<dbReference type="GO" id="GO:0005634">
    <property type="term" value="C:nucleus"/>
    <property type="evidence" value="ECO:0007669"/>
    <property type="project" value="TreeGrafter"/>
</dbReference>
<sequence length="151" mass="17963">MSPIQPLKTFPALPLSNFVVYLVNRIWYHQKPDCRNIAQPKYVELTKFVEEVLKITDLSLNTVLLALRYIYMLRQKCLSDQQILEWSMKDLISVHFMLANKFLSDDRYSNSVWASVCSKDLDEMNRLEKKSLEILQFNLNVHEDEFKSWEK</sequence>